<evidence type="ECO:0000259" key="3">
    <source>
        <dbReference type="PROSITE" id="PS50102"/>
    </source>
</evidence>
<evidence type="ECO:0000313" key="7">
    <source>
        <dbReference type="Proteomes" id="UP000295247"/>
    </source>
</evidence>
<dbReference type="PROSITE" id="PS50102">
    <property type="entry name" value="RRM"/>
    <property type="match status" value="1"/>
</dbReference>
<dbReference type="InterPro" id="IPR048289">
    <property type="entry name" value="RRM2_NsCP33-like"/>
</dbReference>
<reference evidence="4 6" key="1">
    <citation type="submission" date="2016-02" db="EMBL/GenBank/DDBJ databases">
        <title>Genome sequence of Marichromatium gracile YL-28, a purple sulfur bacterium.</title>
        <authorList>
            <person name="Zhao C."/>
            <person name="Hong X."/>
            <person name="Chen S."/>
            <person name="Yang S."/>
        </authorList>
    </citation>
    <scope>NUCLEOTIDE SEQUENCE [LARGE SCALE GENOMIC DNA]</scope>
    <source>
        <strain evidence="4 6">YL28</strain>
    </source>
</reference>
<dbReference type="EMBL" id="SMDC01000002">
    <property type="protein sequence ID" value="TCW38251.1"/>
    <property type="molecule type" value="Genomic_DNA"/>
</dbReference>
<evidence type="ECO:0000313" key="5">
    <source>
        <dbReference type="EMBL" id="TCW38251.1"/>
    </source>
</evidence>
<dbReference type="InterPro" id="IPR035979">
    <property type="entry name" value="RBD_domain_sf"/>
</dbReference>
<dbReference type="Proteomes" id="UP000295247">
    <property type="component" value="Unassembled WGS sequence"/>
</dbReference>
<gene>
    <name evidence="4" type="ORF">AY586_08125</name>
    <name evidence="5" type="ORF">EDC29_102142</name>
</gene>
<evidence type="ECO:0000256" key="1">
    <source>
        <dbReference type="ARBA" id="ARBA00022884"/>
    </source>
</evidence>
<dbReference type="SMART" id="SM00360">
    <property type="entry name" value="RRM"/>
    <property type="match status" value="1"/>
</dbReference>
<dbReference type="GO" id="GO:0003723">
    <property type="term" value="F:RNA binding"/>
    <property type="evidence" value="ECO:0007669"/>
    <property type="project" value="UniProtKB-KW"/>
</dbReference>
<proteinExistence type="predicted"/>
<dbReference type="CDD" id="cd21608">
    <property type="entry name" value="RRM2_NsCP33_like"/>
    <property type="match status" value="1"/>
</dbReference>
<comment type="caution">
    <text evidence="5">The sequence shown here is derived from an EMBL/GenBank/DDBJ whole genome shotgun (WGS) entry which is preliminary data.</text>
</comment>
<evidence type="ECO:0000256" key="2">
    <source>
        <dbReference type="SAM" id="MobiDB-lite"/>
    </source>
</evidence>
<keyword evidence="6" id="KW-1185">Reference proteome</keyword>
<accession>A0A4R4AGB1</accession>
<reference evidence="5 7" key="2">
    <citation type="submission" date="2019-03" db="EMBL/GenBank/DDBJ databases">
        <title>Genomic Encyclopedia of Type Strains, Phase IV (KMG-IV): sequencing the most valuable type-strain genomes for metagenomic binning, comparative biology and taxonomic classification.</title>
        <authorList>
            <person name="Goeker M."/>
        </authorList>
    </citation>
    <scope>NUCLEOTIDE SEQUENCE [LARGE SCALE GENOMIC DNA]</scope>
    <source>
        <strain evidence="5 7">DSM 203</strain>
    </source>
</reference>
<dbReference type="EMBL" id="LSYU01000028">
    <property type="protein sequence ID" value="KXX65883.1"/>
    <property type="molecule type" value="Genomic_DNA"/>
</dbReference>
<dbReference type="RefSeq" id="WP_005221201.1">
    <property type="nucleotide sequence ID" value="NZ_JAKEDQ010000005.1"/>
</dbReference>
<keyword evidence="1" id="KW-0694">RNA-binding</keyword>
<evidence type="ECO:0000313" key="4">
    <source>
        <dbReference type="EMBL" id="KXX65883.1"/>
    </source>
</evidence>
<evidence type="ECO:0000313" key="6">
    <source>
        <dbReference type="Proteomes" id="UP000075766"/>
    </source>
</evidence>
<dbReference type="InterPro" id="IPR000504">
    <property type="entry name" value="RRM_dom"/>
</dbReference>
<dbReference type="InterPro" id="IPR052462">
    <property type="entry name" value="SLIRP/GR-RBP-like"/>
</dbReference>
<dbReference type="Gene3D" id="3.30.70.330">
    <property type="match status" value="1"/>
</dbReference>
<feature type="compositionally biased region" description="Basic and acidic residues" evidence="2">
    <location>
        <begin position="79"/>
        <end position="90"/>
    </location>
</feature>
<feature type="domain" description="RRM" evidence="3">
    <location>
        <begin position="1"/>
        <end position="79"/>
    </location>
</feature>
<dbReference type="PANTHER" id="PTHR48027">
    <property type="entry name" value="HETEROGENEOUS NUCLEAR RIBONUCLEOPROTEIN 87F-RELATED"/>
    <property type="match status" value="1"/>
</dbReference>
<protein>
    <submittedName>
        <fullName evidence="5">RNA recognition motif-containing protein</fullName>
    </submittedName>
    <submittedName>
        <fullName evidence="4">RNA-binding protein</fullName>
    </submittedName>
</protein>
<dbReference type="SUPFAM" id="SSF54928">
    <property type="entry name" value="RNA-binding domain, RBD"/>
    <property type="match status" value="1"/>
</dbReference>
<dbReference type="Proteomes" id="UP000075766">
    <property type="component" value="Unassembled WGS sequence"/>
</dbReference>
<name>A0A4R4AGB1_MARGR</name>
<feature type="region of interest" description="Disordered" evidence="2">
    <location>
        <begin position="71"/>
        <end position="90"/>
    </location>
</feature>
<organism evidence="5 7">
    <name type="scientific">Marichromatium gracile</name>
    <name type="common">Chromatium gracile</name>
    <dbReference type="NCBI Taxonomy" id="1048"/>
    <lineage>
        <taxon>Bacteria</taxon>
        <taxon>Pseudomonadati</taxon>
        <taxon>Pseudomonadota</taxon>
        <taxon>Gammaproteobacteria</taxon>
        <taxon>Chromatiales</taxon>
        <taxon>Chromatiaceae</taxon>
        <taxon>Marichromatium</taxon>
    </lineage>
</organism>
<sequence>MNIYVGNLAYGVTQEELQAVFAAYGEISSVNLITDKFTGESKGFGFVEMPNNSEADTAIKALNDTPLKGRNMKVNQAKPRGERPSRGPRW</sequence>
<dbReference type="Pfam" id="PF00076">
    <property type="entry name" value="RRM_1"/>
    <property type="match status" value="1"/>
</dbReference>
<dbReference type="AlphaFoldDB" id="A0A4R4AGB1"/>
<dbReference type="InterPro" id="IPR012677">
    <property type="entry name" value="Nucleotide-bd_a/b_plait_sf"/>
</dbReference>